<dbReference type="GO" id="GO:0034707">
    <property type="term" value="C:chloride channel complex"/>
    <property type="evidence" value="ECO:0007669"/>
    <property type="project" value="UniProtKB-KW"/>
</dbReference>
<evidence type="ECO:0000256" key="1">
    <source>
        <dbReference type="ARBA" id="ARBA00004141"/>
    </source>
</evidence>
<feature type="transmembrane region" description="Helical" evidence="11">
    <location>
        <begin position="471"/>
        <end position="492"/>
    </location>
</feature>
<accession>A0A5C6C9X8</accession>
<evidence type="ECO:0000259" key="12">
    <source>
        <dbReference type="PROSITE" id="PS51371"/>
    </source>
</evidence>
<dbReference type="InterPro" id="IPR014743">
    <property type="entry name" value="Cl-channel_core"/>
</dbReference>
<dbReference type="AlphaFoldDB" id="A0A5C6C9X8"/>
<dbReference type="SMART" id="SM00116">
    <property type="entry name" value="CBS"/>
    <property type="match status" value="2"/>
</dbReference>
<feature type="transmembrane region" description="Helical" evidence="11">
    <location>
        <begin position="400"/>
        <end position="418"/>
    </location>
</feature>
<feature type="transmembrane region" description="Helical" evidence="11">
    <location>
        <begin position="438"/>
        <end position="459"/>
    </location>
</feature>
<name>A0A5C6C9X8_9BACT</name>
<feature type="domain" description="CBS" evidence="12">
    <location>
        <begin position="657"/>
        <end position="715"/>
    </location>
</feature>
<evidence type="ECO:0000256" key="2">
    <source>
        <dbReference type="ARBA" id="ARBA00022448"/>
    </source>
</evidence>
<dbReference type="CDD" id="cd00400">
    <property type="entry name" value="Voltage_gated_ClC"/>
    <property type="match status" value="1"/>
</dbReference>
<evidence type="ECO:0000313" key="13">
    <source>
        <dbReference type="EMBL" id="TWU20998.1"/>
    </source>
</evidence>
<comment type="caution">
    <text evidence="13">The sequence shown here is derived from an EMBL/GenBank/DDBJ whole genome shotgun (WGS) entry which is preliminary data.</text>
</comment>
<keyword evidence="8" id="KW-0868">Chloride</keyword>
<dbReference type="PANTHER" id="PTHR43427:SF6">
    <property type="entry name" value="CHLORIDE CHANNEL PROTEIN CLC-E"/>
    <property type="match status" value="1"/>
</dbReference>
<dbReference type="InterPro" id="IPR000644">
    <property type="entry name" value="CBS_dom"/>
</dbReference>
<evidence type="ECO:0000256" key="7">
    <source>
        <dbReference type="ARBA" id="ARBA00023173"/>
    </source>
</evidence>
<keyword evidence="7" id="KW-0869">Chloride channel</keyword>
<feature type="domain" description="CBS" evidence="12">
    <location>
        <begin position="590"/>
        <end position="650"/>
    </location>
</feature>
<organism evidence="13 14">
    <name type="scientific">Novipirellula galeiformis</name>
    <dbReference type="NCBI Taxonomy" id="2528004"/>
    <lineage>
        <taxon>Bacteria</taxon>
        <taxon>Pseudomonadati</taxon>
        <taxon>Planctomycetota</taxon>
        <taxon>Planctomycetia</taxon>
        <taxon>Pirellulales</taxon>
        <taxon>Pirellulaceae</taxon>
        <taxon>Novipirellula</taxon>
    </lineage>
</organism>
<feature type="transmembrane region" description="Helical" evidence="11">
    <location>
        <begin position="504"/>
        <end position="529"/>
    </location>
</feature>
<dbReference type="InterPro" id="IPR001807">
    <property type="entry name" value="ClC"/>
</dbReference>
<feature type="transmembrane region" description="Helical" evidence="11">
    <location>
        <begin position="185"/>
        <end position="206"/>
    </location>
</feature>
<dbReference type="Proteomes" id="UP000316304">
    <property type="component" value="Unassembled WGS sequence"/>
</dbReference>
<evidence type="ECO:0000256" key="8">
    <source>
        <dbReference type="ARBA" id="ARBA00023214"/>
    </source>
</evidence>
<evidence type="ECO:0000256" key="9">
    <source>
        <dbReference type="ARBA" id="ARBA00023303"/>
    </source>
</evidence>
<keyword evidence="14" id="KW-1185">Reference proteome</keyword>
<keyword evidence="10" id="KW-0129">CBS domain</keyword>
<dbReference type="InterPro" id="IPR046342">
    <property type="entry name" value="CBS_dom_sf"/>
</dbReference>
<keyword evidence="4 11" id="KW-1133">Transmembrane helix</keyword>
<sequence>MADFGYRTFAPEQRRRFGENHRTNAANPRRSLLPTNGNCQHRIADFRWRVLGARDAAAGGRAGEMTAHAKRLLSSNWLIAHSGRSRRRSRLISLRANDSSPLIVSSVSVKFPARPFRALKLNASGRWSLLALFVGLVVGLASIAFEWMTQAVRRYTLVQFAGYPQEGSVGEHYFFEVPGTVFSPWMVVSVMTLGGLISGMLVYWFAPEASGAGTDAAVDAFHNRKGQINWRVPWVKTIASAVTLGTGGSGGREGPIAQIGAGIGAWTADRLSLSATDRRILLAAGVGAGVGAMFRAPLAGAIFAAEILYSDSDMEADVIVPSAIASIVAYSVYTQSIPAEVRFQPIFGNDLAHTLHSPAELLPYTLLAIVLLFLAAFYVRFFHATQKLFESLPVRPHLRPAIGAMLAGLFGIGLFVYSGHNSEVLGVLGTGYRSLQNALTGGSGITIGVLAIIAFGKMLTTSLSIGSGGSGGVFGPLMVIGGCAGAAFGQAGHSLFPEWVPYPAAFAVVGMAGFFSGVARAPISTIILIRELTGDFGLLVPTMLVCAMTFVFSSKWILYTHQVGSRLESPAHRGDFLVDVLEGLAVKDVFHSGQRLVMIHEGASLDQIVHRLAETNQHYFPVIDSQDAMVGLFSADDVRAYLYDETLWRLANARDVMISNFYRVSPDDDLNVAMQQFTTLNVDELPVIDPENPTKLLGFLGRKETIAAYNRRILEHRRETEQHG</sequence>
<dbReference type="SUPFAM" id="SSF81340">
    <property type="entry name" value="Clc chloride channel"/>
    <property type="match status" value="1"/>
</dbReference>
<dbReference type="PANTHER" id="PTHR43427">
    <property type="entry name" value="CHLORIDE CHANNEL PROTEIN CLC-E"/>
    <property type="match status" value="1"/>
</dbReference>
<dbReference type="GO" id="GO:0005254">
    <property type="term" value="F:chloride channel activity"/>
    <property type="evidence" value="ECO:0007669"/>
    <property type="project" value="UniProtKB-KW"/>
</dbReference>
<evidence type="ECO:0000256" key="11">
    <source>
        <dbReference type="SAM" id="Phobius"/>
    </source>
</evidence>
<dbReference type="InterPro" id="IPR050368">
    <property type="entry name" value="ClC-type_chloride_channel"/>
</dbReference>
<dbReference type="Gene3D" id="3.10.580.10">
    <property type="entry name" value="CBS-domain"/>
    <property type="match status" value="1"/>
</dbReference>
<feature type="transmembrane region" description="Helical" evidence="11">
    <location>
        <begin position="127"/>
        <end position="145"/>
    </location>
</feature>
<feature type="transmembrane region" description="Helical" evidence="11">
    <location>
        <begin position="536"/>
        <end position="559"/>
    </location>
</feature>
<keyword evidence="5" id="KW-0406">Ion transport</keyword>
<keyword evidence="9" id="KW-0407">Ion channel</keyword>
<evidence type="ECO:0000256" key="3">
    <source>
        <dbReference type="ARBA" id="ARBA00022692"/>
    </source>
</evidence>
<dbReference type="PRINTS" id="PR00762">
    <property type="entry name" value="CLCHANNEL"/>
</dbReference>
<evidence type="ECO:0000256" key="6">
    <source>
        <dbReference type="ARBA" id="ARBA00023136"/>
    </source>
</evidence>
<proteinExistence type="predicted"/>
<dbReference type="Pfam" id="PF00654">
    <property type="entry name" value="Voltage_CLC"/>
    <property type="match status" value="1"/>
</dbReference>
<evidence type="ECO:0000313" key="14">
    <source>
        <dbReference type="Proteomes" id="UP000316304"/>
    </source>
</evidence>
<gene>
    <name evidence="13" type="primary">clcA</name>
    <name evidence="13" type="ORF">Pla52o_40300</name>
</gene>
<evidence type="ECO:0000256" key="10">
    <source>
        <dbReference type="PROSITE-ProRule" id="PRU00703"/>
    </source>
</evidence>
<reference evidence="13 14" key="1">
    <citation type="submission" date="2019-02" db="EMBL/GenBank/DDBJ databases">
        <title>Deep-cultivation of Planctomycetes and their phenomic and genomic characterization uncovers novel biology.</title>
        <authorList>
            <person name="Wiegand S."/>
            <person name="Jogler M."/>
            <person name="Boedeker C."/>
            <person name="Pinto D."/>
            <person name="Vollmers J."/>
            <person name="Rivas-Marin E."/>
            <person name="Kohn T."/>
            <person name="Peeters S.H."/>
            <person name="Heuer A."/>
            <person name="Rast P."/>
            <person name="Oberbeckmann S."/>
            <person name="Bunk B."/>
            <person name="Jeske O."/>
            <person name="Meyerdierks A."/>
            <person name="Storesund J.E."/>
            <person name="Kallscheuer N."/>
            <person name="Luecker S."/>
            <person name="Lage O.M."/>
            <person name="Pohl T."/>
            <person name="Merkel B.J."/>
            <person name="Hornburger P."/>
            <person name="Mueller R.-W."/>
            <person name="Bruemmer F."/>
            <person name="Labrenz M."/>
            <person name="Spormann A.M."/>
            <person name="Op Den Camp H."/>
            <person name="Overmann J."/>
            <person name="Amann R."/>
            <person name="Jetten M.S.M."/>
            <person name="Mascher T."/>
            <person name="Medema M.H."/>
            <person name="Devos D.P."/>
            <person name="Kaster A.-K."/>
            <person name="Ovreas L."/>
            <person name="Rohde M."/>
            <person name="Galperin M.Y."/>
            <person name="Jogler C."/>
        </authorList>
    </citation>
    <scope>NUCLEOTIDE SEQUENCE [LARGE SCALE GENOMIC DNA]</scope>
    <source>
        <strain evidence="13 14">Pla52o</strain>
    </source>
</reference>
<dbReference type="SUPFAM" id="SSF54631">
    <property type="entry name" value="CBS-domain pair"/>
    <property type="match status" value="1"/>
</dbReference>
<keyword evidence="3 11" id="KW-0812">Transmembrane</keyword>
<dbReference type="PROSITE" id="PS51371">
    <property type="entry name" value="CBS"/>
    <property type="match status" value="2"/>
</dbReference>
<dbReference type="FunFam" id="1.10.3080.10:FF:000018">
    <property type="entry name" value="Chloride transporter, ClC family"/>
    <property type="match status" value="1"/>
</dbReference>
<feature type="transmembrane region" description="Helical" evidence="11">
    <location>
        <begin position="280"/>
        <end position="305"/>
    </location>
</feature>
<evidence type="ECO:0000256" key="5">
    <source>
        <dbReference type="ARBA" id="ARBA00023065"/>
    </source>
</evidence>
<protein>
    <submittedName>
        <fullName evidence="13">H(+)/Cl(-) exchange transporter ClcA</fullName>
    </submittedName>
</protein>
<dbReference type="Gene3D" id="1.10.3080.10">
    <property type="entry name" value="Clc chloride channel"/>
    <property type="match status" value="1"/>
</dbReference>
<comment type="subcellular location">
    <subcellularLocation>
        <location evidence="1">Membrane</location>
        <topology evidence="1">Multi-pass membrane protein</topology>
    </subcellularLocation>
</comment>
<keyword evidence="6 11" id="KW-0472">Membrane</keyword>
<dbReference type="Pfam" id="PF00571">
    <property type="entry name" value="CBS"/>
    <property type="match status" value="2"/>
</dbReference>
<keyword evidence="2" id="KW-0813">Transport</keyword>
<evidence type="ECO:0000256" key="4">
    <source>
        <dbReference type="ARBA" id="ARBA00022989"/>
    </source>
</evidence>
<feature type="transmembrane region" description="Helical" evidence="11">
    <location>
        <begin position="361"/>
        <end position="379"/>
    </location>
</feature>
<dbReference type="EMBL" id="SJPT01000007">
    <property type="protein sequence ID" value="TWU20998.1"/>
    <property type="molecule type" value="Genomic_DNA"/>
</dbReference>